<dbReference type="Proteomes" id="UP000724874">
    <property type="component" value="Unassembled WGS sequence"/>
</dbReference>
<dbReference type="EMBL" id="JADNYJ010000038">
    <property type="protein sequence ID" value="KAF8902050.1"/>
    <property type="molecule type" value="Genomic_DNA"/>
</dbReference>
<evidence type="ECO:0000256" key="1">
    <source>
        <dbReference type="SAM" id="MobiDB-lite"/>
    </source>
</evidence>
<comment type="caution">
    <text evidence="2">The sequence shown here is derived from an EMBL/GenBank/DDBJ whole genome shotgun (WGS) entry which is preliminary data.</text>
</comment>
<feature type="compositionally biased region" description="Basic residues" evidence="1">
    <location>
        <begin position="83"/>
        <end position="96"/>
    </location>
</feature>
<sequence>MSTSPNDAQDEGVDKQSVDELADANHAPDDAEAGKHFLFRSANVFHDARPHFAPIERVRYTHTNDENCSHYLYLGTSSAPPVKRGRGRPKGSKNKKSGASSSAAESPTTPAVPRKRGRPPKVRTFLSCTAQHHVDLLFALAGEERRYWRGTTPEASKRETPKNPKPPAGETAASGEPSEKKKRGRPKKTT</sequence>
<dbReference type="SMART" id="SM00384">
    <property type="entry name" value="AT_hook"/>
    <property type="match status" value="3"/>
</dbReference>
<feature type="region of interest" description="Disordered" evidence="1">
    <location>
        <begin position="1"/>
        <end position="29"/>
    </location>
</feature>
<feature type="compositionally biased region" description="Basic residues" evidence="1">
    <location>
        <begin position="180"/>
        <end position="190"/>
    </location>
</feature>
<feature type="compositionally biased region" description="Low complexity" evidence="1">
    <location>
        <begin position="97"/>
        <end position="112"/>
    </location>
</feature>
<reference evidence="2" key="1">
    <citation type="submission" date="2020-11" db="EMBL/GenBank/DDBJ databases">
        <authorList>
            <consortium name="DOE Joint Genome Institute"/>
            <person name="Ahrendt S."/>
            <person name="Riley R."/>
            <person name="Andreopoulos W."/>
            <person name="LaButti K."/>
            <person name="Pangilinan J."/>
            <person name="Ruiz-duenas F.J."/>
            <person name="Barrasa J.M."/>
            <person name="Sanchez-Garcia M."/>
            <person name="Camarero S."/>
            <person name="Miyauchi S."/>
            <person name="Serrano A."/>
            <person name="Linde D."/>
            <person name="Babiker R."/>
            <person name="Drula E."/>
            <person name="Ayuso-Fernandez I."/>
            <person name="Pacheco R."/>
            <person name="Padilla G."/>
            <person name="Ferreira P."/>
            <person name="Barriuso J."/>
            <person name="Kellner H."/>
            <person name="Castanera R."/>
            <person name="Alfaro M."/>
            <person name="Ramirez L."/>
            <person name="Pisabarro A.G."/>
            <person name="Kuo A."/>
            <person name="Tritt A."/>
            <person name="Lipzen A."/>
            <person name="He G."/>
            <person name="Yan M."/>
            <person name="Ng V."/>
            <person name="Cullen D."/>
            <person name="Martin F."/>
            <person name="Rosso M.-N."/>
            <person name="Henrissat B."/>
            <person name="Hibbett D."/>
            <person name="Martinez A.T."/>
            <person name="Grigoriev I.V."/>
        </authorList>
    </citation>
    <scope>NUCLEOTIDE SEQUENCE</scope>
    <source>
        <strain evidence="2">AH 44721</strain>
    </source>
</reference>
<proteinExistence type="predicted"/>
<keyword evidence="3" id="KW-1185">Reference proteome</keyword>
<protein>
    <submittedName>
        <fullName evidence="2">Uncharacterized protein</fullName>
    </submittedName>
</protein>
<dbReference type="Pfam" id="PF02178">
    <property type="entry name" value="AT_hook"/>
    <property type="match status" value="3"/>
</dbReference>
<dbReference type="InterPro" id="IPR017956">
    <property type="entry name" value="AT_hook_DNA-bd_motif"/>
</dbReference>
<dbReference type="GO" id="GO:0003677">
    <property type="term" value="F:DNA binding"/>
    <property type="evidence" value="ECO:0007669"/>
    <property type="project" value="InterPro"/>
</dbReference>
<evidence type="ECO:0000313" key="3">
    <source>
        <dbReference type="Proteomes" id="UP000724874"/>
    </source>
</evidence>
<evidence type="ECO:0000313" key="2">
    <source>
        <dbReference type="EMBL" id="KAF8902050.1"/>
    </source>
</evidence>
<organism evidence="2 3">
    <name type="scientific">Gymnopilus junonius</name>
    <name type="common">Spectacular rustgill mushroom</name>
    <name type="synonym">Gymnopilus spectabilis subsp. junonius</name>
    <dbReference type="NCBI Taxonomy" id="109634"/>
    <lineage>
        <taxon>Eukaryota</taxon>
        <taxon>Fungi</taxon>
        <taxon>Dikarya</taxon>
        <taxon>Basidiomycota</taxon>
        <taxon>Agaricomycotina</taxon>
        <taxon>Agaricomycetes</taxon>
        <taxon>Agaricomycetidae</taxon>
        <taxon>Agaricales</taxon>
        <taxon>Agaricineae</taxon>
        <taxon>Hymenogastraceae</taxon>
        <taxon>Gymnopilus</taxon>
    </lineage>
</organism>
<dbReference type="PRINTS" id="PR00929">
    <property type="entry name" value="ATHOOK"/>
</dbReference>
<feature type="region of interest" description="Disordered" evidence="1">
    <location>
        <begin position="140"/>
        <end position="190"/>
    </location>
</feature>
<dbReference type="AlphaFoldDB" id="A0A9P5TP21"/>
<accession>A0A9P5TP21</accession>
<gene>
    <name evidence="2" type="ORF">CPB84DRAFT_889529</name>
</gene>
<feature type="region of interest" description="Disordered" evidence="1">
    <location>
        <begin position="72"/>
        <end position="120"/>
    </location>
</feature>
<dbReference type="OrthoDB" id="3268356at2759"/>
<name>A0A9P5TP21_GYMJU</name>